<evidence type="ECO:0000256" key="1">
    <source>
        <dbReference type="SAM" id="MobiDB-lite"/>
    </source>
</evidence>
<feature type="region of interest" description="Disordered" evidence="1">
    <location>
        <begin position="85"/>
        <end position="119"/>
    </location>
</feature>
<keyword evidence="3" id="KW-1185">Reference proteome</keyword>
<dbReference type="EMBL" id="JAUUTY010000002">
    <property type="protein sequence ID" value="KAK1684647.1"/>
    <property type="molecule type" value="Genomic_DNA"/>
</dbReference>
<dbReference type="GO" id="GO:0003676">
    <property type="term" value="F:nucleic acid binding"/>
    <property type="evidence" value="ECO:0007669"/>
    <property type="project" value="InterPro"/>
</dbReference>
<name>A0AAD8WXI9_LOLMU</name>
<feature type="compositionally biased region" description="Basic and acidic residues" evidence="1">
    <location>
        <begin position="103"/>
        <end position="113"/>
    </location>
</feature>
<reference evidence="2" key="1">
    <citation type="submission" date="2023-07" db="EMBL/GenBank/DDBJ databases">
        <title>A chromosome-level genome assembly of Lolium multiflorum.</title>
        <authorList>
            <person name="Chen Y."/>
            <person name="Copetti D."/>
            <person name="Kolliker R."/>
            <person name="Studer B."/>
        </authorList>
    </citation>
    <scope>NUCLEOTIDE SEQUENCE</scope>
    <source>
        <strain evidence="2">02402/16</strain>
        <tissue evidence="2">Leaf</tissue>
    </source>
</reference>
<dbReference type="InterPro" id="IPR036875">
    <property type="entry name" value="Znf_CCHC_sf"/>
</dbReference>
<dbReference type="PANTHER" id="PTHR47482">
    <property type="entry name" value="OS11G0632001 PROTEIN"/>
    <property type="match status" value="1"/>
</dbReference>
<dbReference type="GO" id="GO:0008270">
    <property type="term" value="F:zinc ion binding"/>
    <property type="evidence" value="ECO:0007669"/>
    <property type="project" value="InterPro"/>
</dbReference>
<evidence type="ECO:0000313" key="3">
    <source>
        <dbReference type="Proteomes" id="UP001231189"/>
    </source>
</evidence>
<comment type="caution">
    <text evidence="2">The sequence shown here is derived from an EMBL/GenBank/DDBJ whole genome shotgun (WGS) entry which is preliminary data.</text>
</comment>
<dbReference type="PANTHER" id="PTHR47482:SF5">
    <property type="entry name" value="FAR1 DOMAIN-CONTAINING PROTEIN"/>
    <property type="match status" value="1"/>
</dbReference>
<dbReference type="SUPFAM" id="SSF57756">
    <property type="entry name" value="Retrovirus zinc finger-like domains"/>
    <property type="match status" value="1"/>
</dbReference>
<gene>
    <name evidence="2" type="ORF">QYE76_045495</name>
</gene>
<evidence type="ECO:0008006" key="4">
    <source>
        <dbReference type="Google" id="ProtNLM"/>
    </source>
</evidence>
<organism evidence="2 3">
    <name type="scientific">Lolium multiflorum</name>
    <name type="common">Italian ryegrass</name>
    <name type="synonym">Lolium perenne subsp. multiflorum</name>
    <dbReference type="NCBI Taxonomy" id="4521"/>
    <lineage>
        <taxon>Eukaryota</taxon>
        <taxon>Viridiplantae</taxon>
        <taxon>Streptophyta</taxon>
        <taxon>Embryophyta</taxon>
        <taxon>Tracheophyta</taxon>
        <taxon>Spermatophyta</taxon>
        <taxon>Magnoliopsida</taxon>
        <taxon>Liliopsida</taxon>
        <taxon>Poales</taxon>
        <taxon>Poaceae</taxon>
        <taxon>BOP clade</taxon>
        <taxon>Pooideae</taxon>
        <taxon>Poodae</taxon>
        <taxon>Poeae</taxon>
        <taxon>Poeae Chloroplast Group 2 (Poeae type)</taxon>
        <taxon>Loliodinae</taxon>
        <taxon>Loliinae</taxon>
        <taxon>Lolium</taxon>
    </lineage>
</organism>
<proteinExistence type="predicted"/>
<dbReference type="Proteomes" id="UP001231189">
    <property type="component" value="Unassembled WGS sequence"/>
</dbReference>
<evidence type="ECO:0000313" key="2">
    <source>
        <dbReference type="EMBL" id="KAK1684647.1"/>
    </source>
</evidence>
<sequence>MSCDDPVIEVCRQRVLTETCGETTFWPSHGHIDMFTKDLVKQLRDNNIKIGKVYIIIGSFFGSVDNLPFTKQLLRNLCRQISREDADEDVPNGGLGSGHKRKTFPERGDESKPPRMSGRCSVCGVPGHWKSTCVKPV</sequence>
<accession>A0AAD8WXI9</accession>
<dbReference type="AlphaFoldDB" id="A0AAD8WXI9"/>
<protein>
    <recommendedName>
        <fullName evidence="4">CCHC-type domain-containing protein</fullName>
    </recommendedName>
</protein>